<dbReference type="Gene3D" id="3.40.50.720">
    <property type="entry name" value="NAD(P)-binding Rossmann-like Domain"/>
    <property type="match status" value="1"/>
</dbReference>
<dbReference type="PANTHER" id="PTHR48079">
    <property type="entry name" value="PROTEIN YEEZ"/>
    <property type="match status" value="1"/>
</dbReference>
<accession>A0AAD7A0P6</accession>
<evidence type="ECO:0000313" key="3">
    <source>
        <dbReference type="Proteomes" id="UP001218218"/>
    </source>
</evidence>
<dbReference type="GO" id="GO:0004029">
    <property type="term" value="F:aldehyde dehydrogenase (NAD+) activity"/>
    <property type="evidence" value="ECO:0007669"/>
    <property type="project" value="TreeGrafter"/>
</dbReference>
<protein>
    <recommendedName>
        <fullName evidence="1">NAD-dependent epimerase/dehydratase domain-containing protein</fullName>
    </recommendedName>
</protein>
<dbReference type="EMBL" id="JARIHO010000019">
    <property type="protein sequence ID" value="KAJ7347226.1"/>
    <property type="molecule type" value="Genomic_DNA"/>
</dbReference>
<dbReference type="InterPro" id="IPR051783">
    <property type="entry name" value="NAD(P)-dependent_oxidoreduct"/>
</dbReference>
<dbReference type="Proteomes" id="UP001218218">
    <property type="component" value="Unassembled WGS sequence"/>
</dbReference>
<name>A0AAD7A0P6_9AGAR</name>
<keyword evidence="3" id="KW-1185">Reference proteome</keyword>
<feature type="non-terminal residue" evidence="2">
    <location>
        <position position="1"/>
    </location>
</feature>
<organism evidence="2 3">
    <name type="scientific">Mycena albidolilacea</name>
    <dbReference type="NCBI Taxonomy" id="1033008"/>
    <lineage>
        <taxon>Eukaryota</taxon>
        <taxon>Fungi</taxon>
        <taxon>Dikarya</taxon>
        <taxon>Basidiomycota</taxon>
        <taxon>Agaricomycotina</taxon>
        <taxon>Agaricomycetes</taxon>
        <taxon>Agaricomycetidae</taxon>
        <taxon>Agaricales</taxon>
        <taxon>Marasmiineae</taxon>
        <taxon>Mycenaceae</taxon>
        <taxon>Mycena</taxon>
    </lineage>
</organism>
<evidence type="ECO:0000259" key="1">
    <source>
        <dbReference type="Pfam" id="PF01370"/>
    </source>
</evidence>
<dbReference type="AlphaFoldDB" id="A0AAD7A0P6"/>
<sequence>MKVLVLGATGFIGFPAAQALARAGHIVYGLARTEEKAKLLAAEEVIPILGDLDSDAWIPLIATLDTILETVGGGPEPARAVLERTTKAAAALRPAGAPLLSYIYTSGTWVHGDNRTDRVTDTSPIAHPAEIVAWRPAVEQLVVRSTAVNGVVVRPALVYGRSASLFAPLFAGAAKAGGRVVWPGTPGGRYAVVHTDDLAELFVRVAERASLVGGKIFDAANSQTESVNELLDRLVQISGVNGPYEYRKPENRARGSDAVDDARAPLSCEGVVGLVAEEAGPCGGFGCLLRRLANFYNV</sequence>
<comment type="caution">
    <text evidence="2">The sequence shown here is derived from an EMBL/GenBank/DDBJ whole genome shotgun (WGS) entry which is preliminary data.</text>
</comment>
<feature type="domain" description="NAD-dependent epimerase/dehydratase" evidence="1">
    <location>
        <begin position="3"/>
        <end position="217"/>
    </location>
</feature>
<reference evidence="2" key="1">
    <citation type="submission" date="2023-03" db="EMBL/GenBank/DDBJ databases">
        <title>Massive genome expansion in bonnet fungi (Mycena s.s.) driven by repeated elements and novel gene families across ecological guilds.</title>
        <authorList>
            <consortium name="Lawrence Berkeley National Laboratory"/>
            <person name="Harder C.B."/>
            <person name="Miyauchi S."/>
            <person name="Viragh M."/>
            <person name="Kuo A."/>
            <person name="Thoen E."/>
            <person name="Andreopoulos B."/>
            <person name="Lu D."/>
            <person name="Skrede I."/>
            <person name="Drula E."/>
            <person name="Henrissat B."/>
            <person name="Morin E."/>
            <person name="Kohler A."/>
            <person name="Barry K."/>
            <person name="LaButti K."/>
            <person name="Morin E."/>
            <person name="Salamov A."/>
            <person name="Lipzen A."/>
            <person name="Mereny Z."/>
            <person name="Hegedus B."/>
            <person name="Baldrian P."/>
            <person name="Stursova M."/>
            <person name="Weitz H."/>
            <person name="Taylor A."/>
            <person name="Grigoriev I.V."/>
            <person name="Nagy L.G."/>
            <person name="Martin F."/>
            <person name="Kauserud H."/>
        </authorList>
    </citation>
    <scope>NUCLEOTIDE SEQUENCE</scope>
    <source>
        <strain evidence="2">CBHHK002</strain>
    </source>
</reference>
<proteinExistence type="predicted"/>
<dbReference type="PANTHER" id="PTHR48079:SF3">
    <property type="entry name" value="NAD-DEPENDENT EPIMERASE_DEHYDRATASE DOMAIN-CONTAINING PROTEIN"/>
    <property type="match status" value="1"/>
</dbReference>
<dbReference type="SUPFAM" id="SSF51735">
    <property type="entry name" value="NAD(P)-binding Rossmann-fold domains"/>
    <property type="match status" value="1"/>
</dbReference>
<dbReference type="GO" id="GO:0005737">
    <property type="term" value="C:cytoplasm"/>
    <property type="evidence" value="ECO:0007669"/>
    <property type="project" value="TreeGrafter"/>
</dbReference>
<gene>
    <name evidence="2" type="ORF">DFH08DRAFT_867636</name>
</gene>
<dbReference type="InterPro" id="IPR036291">
    <property type="entry name" value="NAD(P)-bd_dom_sf"/>
</dbReference>
<dbReference type="Pfam" id="PF01370">
    <property type="entry name" value="Epimerase"/>
    <property type="match status" value="1"/>
</dbReference>
<dbReference type="InterPro" id="IPR001509">
    <property type="entry name" value="Epimerase_deHydtase"/>
</dbReference>
<evidence type="ECO:0000313" key="2">
    <source>
        <dbReference type="EMBL" id="KAJ7347226.1"/>
    </source>
</evidence>